<reference evidence="1 2" key="2">
    <citation type="journal article" date="2018" name="Plant J.">
        <title>The Physcomitrella patens chromosome-scale assembly reveals moss genome structure and evolution.</title>
        <authorList>
            <person name="Lang D."/>
            <person name="Ullrich K.K."/>
            <person name="Murat F."/>
            <person name="Fuchs J."/>
            <person name="Jenkins J."/>
            <person name="Haas F.B."/>
            <person name="Piednoel M."/>
            <person name="Gundlach H."/>
            <person name="Van Bel M."/>
            <person name="Meyberg R."/>
            <person name="Vives C."/>
            <person name="Morata J."/>
            <person name="Symeonidi A."/>
            <person name="Hiss M."/>
            <person name="Muchero W."/>
            <person name="Kamisugi Y."/>
            <person name="Saleh O."/>
            <person name="Blanc G."/>
            <person name="Decker E.L."/>
            <person name="van Gessel N."/>
            <person name="Grimwood J."/>
            <person name="Hayes R.D."/>
            <person name="Graham S.W."/>
            <person name="Gunter L.E."/>
            <person name="McDaniel S.F."/>
            <person name="Hoernstein S.N.W."/>
            <person name="Larsson A."/>
            <person name="Li F.W."/>
            <person name="Perroud P.F."/>
            <person name="Phillips J."/>
            <person name="Ranjan P."/>
            <person name="Rokshar D.S."/>
            <person name="Rothfels C.J."/>
            <person name="Schneider L."/>
            <person name="Shu S."/>
            <person name="Stevenson D.W."/>
            <person name="Thummler F."/>
            <person name="Tillich M."/>
            <person name="Villarreal Aguilar J.C."/>
            <person name="Widiez T."/>
            <person name="Wong G.K."/>
            <person name="Wymore A."/>
            <person name="Zhang Y."/>
            <person name="Zimmer A.D."/>
            <person name="Quatrano R.S."/>
            <person name="Mayer K.F.X."/>
            <person name="Goodstein D."/>
            <person name="Casacuberta J.M."/>
            <person name="Vandepoele K."/>
            <person name="Reski R."/>
            <person name="Cuming A.C."/>
            <person name="Tuskan G.A."/>
            <person name="Maumus F."/>
            <person name="Salse J."/>
            <person name="Schmutz J."/>
            <person name="Rensing S.A."/>
        </authorList>
    </citation>
    <scope>NUCLEOTIDE SEQUENCE [LARGE SCALE GENOMIC DNA]</scope>
    <source>
        <strain evidence="1 2">cv. Gransden 2004</strain>
    </source>
</reference>
<dbReference type="AlphaFoldDB" id="A0A7I3ZJK7"/>
<dbReference type="Gramene" id="Pp3c11_9330V3.2">
    <property type="protein sequence ID" value="PAC:32958162.CDS.1"/>
    <property type="gene ID" value="Pp3c11_9330"/>
</dbReference>
<keyword evidence="2" id="KW-1185">Reference proteome</keyword>
<sequence>MVKAIGEVENLVDYLPIQGGVRLLFMHFGRQLASFVHRSRCGFRVLHPELMEHFFDEGCLIHQDILASWEEFHLEIGVE</sequence>
<dbReference type="EMBL" id="ABEU02000011">
    <property type="status" value="NOT_ANNOTATED_CDS"/>
    <property type="molecule type" value="Genomic_DNA"/>
</dbReference>
<accession>A0A7I3ZJK7</accession>
<evidence type="ECO:0000313" key="2">
    <source>
        <dbReference type="Proteomes" id="UP000006727"/>
    </source>
</evidence>
<reference evidence="1" key="3">
    <citation type="submission" date="2020-12" db="UniProtKB">
        <authorList>
            <consortium name="EnsemblPlants"/>
        </authorList>
    </citation>
    <scope>IDENTIFICATION</scope>
</reference>
<evidence type="ECO:0000313" key="1">
    <source>
        <dbReference type="EnsemblPlants" id="PAC:32958162.CDS.1"/>
    </source>
</evidence>
<dbReference type="EnsemblPlants" id="Pp3c11_9330V3.2">
    <property type="protein sequence ID" value="PAC:32958162.CDS.1"/>
    <property type="gene ID" value="Pp3c11_9330"/>
</dbReference>
<name>A0A7I3ZJK7_PHYPA</name>
<protein>
    <submittedName>
        <fullName evidence="1">Uncharacterized protein</fullName>
    </submittedName>
</protein>
<dbReference type="Proteomes" id="UP000006727">
    <property type="component" value="Chromosome 11"/>
</dbReference>
<proteinExistence type="predicted"/>
<organism evidence="1 2">
    <name type="scientific">Physcomitrium patens</name>
    <name type="common">Spreading-leaved earth moss</name>
    <name type="synonym">Physcomitrella patens</name>
    <dbReference type="NCBI Taxonomy" id="3218"/>
    <lineage>
        <taxon>Eukaryota</taxon>
        <taxon>Viridiplantae</taxon>
        <taxon>Streptophyta</taxon>
        <taxon>Embryophyta</taxon>
        <taxon>Bryophyta</taxon>
        <taxon>Bryophytina</taxon>
        <taxon>Bryopsida</taxon>
        <taxon>Funariidae</taxon>
        <taxon>Funariales</taxon>
        <taxon>Funariaceae</taxon>
        <taxon>Physcomitrium</taxon>
    </lineage>
</organism>
<reference evidence="1 2" key="1">
    <citation type="journal article" date="2008" name="Science">
        <title>The Physcomitrella genome reveals evolutionary insights into the conquest of land by plants.</title>
        <authorList>
            <person name="Rensing S."/>
            <person name="Lang D."/>
            <person name="Zimmer A."/>
            <person name="Terry A."/>
            <person name="Salamov A."/>
            <person name="Shapiro H."/>
            <person name="Nishiyama T."/>
            <person name="Perroud P.-F."/>
            <person name="Lindquist E."/>
            <person name="Kamisugi Y."/>
            <person name="Tanahashi T."/>
            <person name="Sakakibara K."/>
            <person name="Fujita T."/>
            <person name="Oishi K."/>
            <person name="Shin-I T."/>
            <person name="Kuroki Y."/>
            <person name="Toyoda A."/>
            <person name="Suzuki Y."/>
            <person name="Hashimoto A."/>
            <person name="Yamaguchi K."/>
            <person name="Sugano A."/>
            <person name="Kohara Y."/>
            <person name="Fujiyama A."/>
            <person name="Anterola A."/>
            <person name="Aoki S."/>
            <person name="Ashton N."/>
            <person name="Barbazuk W.B."/>
            <person name="Barker E."/>
            <person name="Bennetzen J."/>
            <person name="Bezanilla M."/>
            <person name="Blankenship R."/>
            <person name="Cho S.H."/>
            <person name="Dutcher S."/>
            <person name="Estelle M."/>
            <person name="Fawcett J.A."/>
            <person name="Gundlach H."/>
            <person name="Hanada K."/>
            <person name="Heyl A."/>
            <person name="Hicks K.A."/>
            <person name="Hugh J."/>
            <person name="Lohr M."/>
            <person name="Mayer K."/>
            <person name="Melkozernov A."/>
            <person name="Murata T."/>
            <person name="Nelson D."/>
            <person name="Pils B."/>
            <person name="Prigge M."/>
            <person name="Reiss B."/>
            <person name="Renner T."/>
            <person name="Rombauts S."/>
            <person name="Rushton P."/>
            <person name="Sanderfoot A."/>
            <person name="Schween G."/>
            <person name="Shiu S.-H."/>
            <person name="Stueber K."/>
            <person name="Theodoulou F.L."/>
            <person name="Tu H."/>
            <person name="Van de Peer Y."/>
            <person name="Verrier P.J."/>
            <person name="Waters E."/>
            <person name="Wood A."/>
            <person name="Yang L."/>
            <person name="Cove D."/>
            <person name="Cuming A."/>
            <person name="Hasebe M."/>
            <person name="Lucas S."/>
            <person name="Mishler D.B."/>
            <person name="Reski R."/>
            <person name="Grigoriev I."/>
            <person name="Quatrano R.S."/>
            <person name="Boore J.L."/>
        </authorList>
    </citation>
    <scope>NUCLEOTIDE SEQUENCE [LARGE SCALE GENOMIC DNA]</scope>
    <source>
        <strain evidence="1 2">cv. Gransden 2004</strain>
    </source>
</reference>